<reference evidence="1 2" key="1">
    <citation type="submission" date="2012-01" db="EMBL/GenBank/DDBJ databases">
        <title>Complete sequence of chromosome of Clostridium pasteurianum BC1.</title>
        <authorList>
            <consortium name="US DOE Joint Genome Institute"/>
            <person name="Lucas S."/>
            <person name="Han J."/>
            <person name="Lapidus A."/>
            <person name="Cheng J.-F."/>
            <person name="Goodwin L."/>
            <person name="Pitluck S."/>
            <person name="Peters L."/>
            <person name="Mikhailova N."/>
            <person name="Teshima H."/>
            <person name="Detter J.C."/>
            <person name="Han C."/>
            <person name="Tapia R."/>
            <person name="Land M."/>
            <person name="Hauser L."/>
            <person name="Kyrpides N."/>
            <person name="Ivanova N."/>
            <person name="Pagani I."/>
            <person name="Dunn J."/>
            <person name="Taghavi S."/>
            <person name="Francis A."/>
            <person name="van der Lelie D."/>
            <person name="Woyke T."/>
        </authorList>
    </citation>
    <scope>NUCLEOTIDE SEQUENCE [LARGE SCALE GENOMIC DNA]</scope>
    <source>
        <strain evidence="1 2">BC1</strain>
    </source>
</reference>
<protein>
    <recommendedName>
        <fullName evidence="3">DUF5659 domain-containing protein</fullName>
    </recommendedName>
</protein>
<dbReference type="STRING" id="86416.Clopa_2810"/>
<dbReference type="AlphaFoldDB" id="R4K505"/>
<accession>R4K505</accession>
<sequence length="63" mass="7700">MDYVVTSERLKQYLFLLGFTYRQAPDRSGRQKYVWLFPKNDMLFDALTFFTRNKQRMIQLKKG</sequence>
<dbReference type="Proteomes" id="UP000013523">
    <property type="component" value="Chromosome"/>
</dbReference>
<evidence type="ECO:0000313" key="2">
    <source>
        <dbReference type="Proteomes" id="UP000013523"/>
    </source>
</evidence>
<evidence type="ECO:0008006" key="3">
    <source>
        <dbReference type="Google" id="ProtNLM"/>
    </source>
</evidence>
<dbReference type="RefSeq" id="WP_015615942.1">
    <property type="nucleotide sequence ID" value="NC_021182.1"/>
</dbReference>
<name>R4K505_CLOPA</name>
<dbReference type="HOGENOM" id="CLU_2877943_0_0_9"/>
<evidence type="ECO:0000313" key="1">
    <source>
        <dbReference type="EMBL" id="AGK97648.1"/>
    </source>
</evidence>
<dbReference type="EMBL" id="CP003261">
    <property type="protein sequence ID" value="AGK97648.1"/>
    <property type="molecule type" value="Genomic_DNA"/>
</dbReference>
<keyword evidence="2" id="KW-1185">Reference proteome</keyword>
<gene>
    <name evidence="1" type="ORF">Clopa_2810</name>
</gene>
<dbReference type="KEGG" id="cpas:Clopa_2810"/>
<proteinExistence type="predicted"/>
<organism evidence="1 2">
    <name type="scientific">Clostridium pasteurianum BC1</name>
    <dbReference type="NCBI Taxonomy" id="86416"/>
    <lineage>
        <taxon>Bacteria</taxon>
        <taxon>Bacillati</taxon>
        <taxon>Bacillota</taxon>
        <taxon>Clostridia</taxon>
        <taxon>Eubacteriales</taxon>
        <taxon>Clostridiaceae</taxon>
        <taxon>Clostridium</taxon>
    </lineage>
</organism>